<sequence>MEILKDVQAKGIQNIYRRNVERVLAALKVTTDFWKIVDYSDLPVPYASAIINSLLEKGLVRIENDEILLTEKGWQVCEEYQIGSYKDFSCEACQGRGVPFFKNTEFYRTFVGIAKDRPEPVQQFDQGAVTPETTVSRVLHMDMRGDIEGKEIIVMGAEDDLTGLAIALYGGYKRLLIIDIDERLIEFDNKLIKELGLKNVEAKVHDLRNPYSEEFLGKFDVFVTDPPETFAAFKAFIARGIATIKDQGGAGYFGLTLRDSSIFRWQKFQKELLRIGAVITDIIQDFNNYMNWGYHEETKAAKVAPVKKAPRDIWYRSAWYRIELLPGFERTNEPISDEVFYLDEEGSTT</sequence>
<name>A0A9D1CEX7_AQUAO</name>
<dbReference type="Gene3D" id="3.40.50.150">
    <property type="entry name" value="Vaccinia Virus protein VP39"/>
    <property type="match status" value="1"/>
</dbReference>
<dbReference type="CDD" id="cd02440">
    <property type="entry name" value="AdoMet_MTases"/>
    <property type="match status" value="1"/>
</dbReference>
<comment type="function">
    <text evidence="1">Involved in the biosynthesis of branched-chain polyamines, which support the growth of thermophiles under high-temperature conditions. Catalyzes the sequential condensation of spermidine with the aminopropyl groups of decarboxylated S-adenosylmethionines to produce N(4)-bis(aminopropyl)spermidine via N(4)-aminopropylspermidine.</text>
</comment>
<keyword evidence="1" id="KW-0963">Cytoplasm</keyword>
<dbReference type="PANTHER" id="PTHR23290">
    <property type="entry name" value="RRNA N6-ADENOSINE-METHYLTRANSFERASE METTL5"/>
    <property type="match status" value="1"/>
</dbReference>
<keyword evidence="1" id="KW-0620">Polyamine biosynthesis</keyword>
<dbReference type="GO" id="GO:0032259">
    <property type="term" value="P:methylation"/>
    <property type="evidence" value="ECO:0007669"/>
    <property type="project" value="UniProtKB-KW"/>
</dbReference>
<dbReference type="Proteomes" id="UP000606463">
    <property type="component" value="Unassembled WGS sequence"/>
</dbReference>
<comment type="catalytic activity">
    <reaction evidence="1">
        <text>2 S-adenosyl 3-(methylsulfanyl)propylamine + spermidine = N(4)-bis(aminopropyl)spermidine + 2 S-methyl-5'-thioadenosine + 2 H(+)</text>
        <dbReference type="Rhea" id="RHEA:44132"/>
        <dbReference type="ChEBI" id="CHEBI:15378"/>
        <dbReference type="ChEBI" id="CHEBI:17509"/>
        <dbReference type="ChEBI" id="CHEBI:57443"/>
        <dbReference type="ChEBI" id="CHEBI:57834"/>
        <dbReference type="ChEBI" id="CHEBI:82771"/>
        <dbReference type="EC" id="2.5.1.128"/>
    </reaction>
</comment>
<dbReference type="SUPFAM" id="SSF53335">
    <property type="entry name" value="S-adenosyl-L-methionine-dependent methyltransferases"/>
    <property type="match status" value="1"/>
</dbReference>
<dbReference type="Pfam" id="PF01861">
    <property type="entry name" value="BpsA_C"/>
    <property type="match status" value="1"/>
</dbReference>
<organism evidence="3 4">
    <name type="scientific">Aquifex aeolicus</name>
    <dbReference type="NCBI Taxonomy" id="63363"/>
    <lineage>
        <taxon>Bacteria</taxon>
        <taxon>Pseudomonadati</taxon>
        <taxon>Aquificota</taxon>
        <taxon>Aquificia</taxon>
        <taxon>Aquificales</taxon>
        <taxon>Aquificaceae</taxon>
        <taxon>Aquifex</taxon>
    </lineage>
</organism>
<dbReference type="PIRSF" id="PIRSF005895">
    <property type="entry name" value="UCP005895_mtase"/>
    <property type="match status" value="1"/>
</dbReference>
<evidence type="ECO:0000313" key="3">
    <source>
        <dbReference type="EMBL" id="HIP98034.1"/>
    </source>
</evidence>
<dbReference type="SUPFAM" id="SSF46785">
    <property type="entry name" value="Winged helix' DNA-binding domain"/>
    <property type="match status" value="1"/>
</dbReference>
<reference evidence="3" key="1">
    <citation type="journal article" date="2020" name="ISME J.">
        <title>Gammaproteobacteria mediating utilization of methyl-, sulfur- and petroleum organic compounds in deep ocean hydrothermal plumes.</title>
        <authorList>
            <person name="Zhou Z."/>
            <person name="Liu Y."/>
            <person name="Pan J."/>
            <person name="Cron B.R."/>
            <person name="Toner B.M."/>
            <person name="Anantharaman K."/>
            <person name="Breier J.A."/>
            <person name="Dick G.J."/>
            <person name="Li M."/>
        </authorList>
    </citation>
    <scope>NUCLEOTIDE SEQUENCE</scope>
    <source>
        <strain evidence="3">SZUA-1501</strain>
    </source>
</reference>
<comment type="subcellular location">
    <subcellularLocation>
        <location evidence="1">Cytoplasm</location>
    </subcellularLocation>
</comment>
<keyword evidence="3" id="KW-0489">Methyltransferase</keyword>
<dbReference type="InterPro" id="IPR036388">
    <property type="entry name" value="WH-like_DNA-bd_sf"/>
</dbReference>
<dbReference type="GO" id="GO:0008168">
    <property type="term" value="F:methyltransferase activity"/>
    <property type="evidence" value="ECO:0007669"/>
    <property type="project" value="UniProtKB-KW"/>
</dbReference>
<evidence type="ECO:0000259" key="2">
    <source>
        <dbReference type="Pfam" id="PF01861"/>
    </source>
</evidence>
<evidence type="ECO:0000313" key="4">
    <source>
        <dbReference type="Proteomes" id="UP000606463"/>
    </source>
</evidence>
<dbReference type="InterPro" id="IPR002723">
    <property type="entry name" value="BpsA_C"/>
</dbReference>
<protein>
    <recommendedName>
        <fullName evidence="1">N(4)-bis(aminopropyl)spermidine synthase</fullName>
        <ecNumber evidence="1">2.5.1.128</ecNumber>
    </recommendedName>
    <alternativeName>
        <fullName evidence="1">Branched-chain polyamine synthase A</fullName>
    </alternativeName>
</protein>
<dbReference type="InterPro" id="IPR014435">
    <property type="entry name" value="BpsA"/>
</dbReference>
<evidence type="ECO:0000256" key="1">
    <source>
        <dbReference type="HAMAP-Rule" id="MF_01947"/>
    </source>
</evidence>
<comment type="pathway">
    <text evidence="1">Amine and polyamine biosynthesis.</text>
</comment>
<dbReference type="GO" id="GO:0016765">
    <property type="term" value="F:transferase activity, transferring alkyl or aryl (other than methyl) groups"/>
    <property type="evidence" value="ECO:0007669"/>
    <property type="project" value="UniProtKB-UniRule"/>
</dbReference>
<dbReference type="AlphaFoldDB" id="A0A9D1CEX7"/>
<comment type="caution">
    <text evidence="3">The sequence shown here is derived from an EMBL/GenBank/DDBJ whole genome shotgun (WGS) entry which is preliminary data.</text>
</comment>
<comment type="similarity">
    <text evidence="1">Belongs to the branched-chain polyamine synthase family.</text>
</comment>
<gene>
    <name evidence="1" type="primary">bpsA</name>
    <name evidence="3" type="ORF">EYH37_01510</name>
</gene>
<dbReference type="Gene3D" id="1.10.10.10">
    <property type="entry name" value="Winged helix-like DNA-binding domain superfamily/Winged helix DNA-binding domain"/>
    <property type="match status" value="1"/>
</dbReference>
<dbReference type="InterPro" id="IPR029063">
    <property type="entry name" value="SAM-dependent_MTases_sf"/>
</dbReference>
<accession>A0A9D1CEX7</accession>
<dbReference type="PANTHER" id="PTHR23290:SF0">
    <property type="entry name" value="RRNA N6-ADENOSINE-METHYLTRANSFERASE METTL5"/>
    <property type="match status" value="1"/>
</dbReference>
<dbReference type="GO" id="GO:0006596">
    <property type="term" value="P:polyamine biosynthetic process"/>
    <property type="evidence" value="ECO:0007669"/>
    <property type="project" value="UniProtKB-UniRule"/>
</dbReference>
<dbReference type="HAMAP" id="MF_01947">
    <property type="entry name" value="Aminopropyltransf_BpsA"/>
    <property type="match status" value="1"/>
</dbReference>
<feature type="domain" description="N(4)-bis(aminopropyl)spermidine synthase C-terminal" evidence="2">
    <location>
        <begin position="106"/>
        <end position="348"/>
    </location>
</feature>
<keyword evidence="1" id="KW-0808">Transferase</keyword>
<proteinExistence type="inferred from homology"/>
<dbReference type="InterPro" id="IPR036390">
    <property type="entry name" value="WH_DNA-bd_sf"/>
</dbReference>
<dbReference type="GO" id="GO:0005737">
    <property type="term" value="C:cytoplasm"/>
    <property type="evidence" value="ECO:0007669"/>
    <property type="project" value="UniProtKB-SubCell"/>
</dbReference>
<dbReference type="InterPro" id="IPR051720">
    <property type="entry name" value="rRNA_MeTrfase/Polyamine_Synth"/>
</dbReference>
<dbReference type="EMBL" id="DQVE01000014">
    <property type="protein sequence ID" value="HIP98034.1"/>
    <property type="molecule type" value="Genomic_DNA"/>
</dbReference>
<dbReference type="EC" id="2.5.1.128" evidence="1"/>